<dbReference type="RefSeq" id="WP_237377528.1">
    <property type="nucleotide sequence ID" value="NZ_CP071793.1"/>
</dbReference>
<evidence type="ECO:0000313" key="8">
    <source>
        <dbReference type="EMBL" id="QTD47861.1"/>
    </source>
</evidence>
<keyword evidence="3 6" id="KW-0694">RNA-binding</keyword>
<dbReference type="InterPro" id="IPR012340">
    <property type="entry name" value="NA-bd_OB-fold"/>
</dbReference>
<evidence type="ECO:0000256" key="2">
    <source>
        <dbReference type="ARBA" id="ARBA00022730"/>
    </source>
</evidence>
<evidence type="ECO:0000256" key="3">
    <source>
        <dbReference type="ARBA" id="ARBA00022884"/>
    </source>
</evidence>
<dbReference type="Pfam" id="PF00366">
    <property type="entry name" value="Ribosomal_S17"/>
    <property type="match status" value="1"/>
</dbReference>
<dbReference type="EMBL" id="CP071793">
    <property type="protein sequence ID" value="QTD47861.1"/>
    <property type="molecule type" value="Genomic_DNA"/>
</dbReference>
<dbReference type="GO" id="GO:0019843">
    <property type="term" value="F:rRNA binding"/>
    <property type="evidence" value="ECO:0007669"/>
    <property type="project" value="UniProtKB-UniRule"/>
</dbReference>
<dbReference type="InterPro" id="IPR000266">
    <property type="entry name" value="Ribosomal_uS17"/>
</dbReference>
<keyword evidence="5 6" id="KW-0687">Ribonucleoprotein</keyword>
<evidence type="ECO:0000256" key="4">
    <source>
        <dbReference type="ARBA" id="ARBA00022980"/>
    </source>
</evidence>
<comment type="function">
    <text evidence="6">One of the primary rRNA binding proteins, it binds specifically to the 5'-end of 16S ribosomal RNA.</text>
</comment>
<dbReference type="InterPro" id="IPR019979">
    <property type="entry name" value="Ribosomal_uS17_CS"/>
</dbReference>
<evidence type="ECO:0000256" key="7">
    <source>
        <dbReference type="RuleBase" id="RU003872"/>
    </source>
</evidence>
<organism evidence="8 9">
    <name type="scientific">Sulfidibacter corallicola</name>
    <dbReference type="NCBI Taxonomy" id="2818388"/>
    <lineage>
        <taxon>Bacteria</taxon>
        <taxon>Pseudomonadati</taxon>
        <taxon>Acidobacteriota</taxon>
        <taxon>Holophagae</taxon>
        <taxon>Acanthopleuribacterales</taxon>
        <taxon>Acanthopleuribacteraceae</taxon>
        <taxon>Sulfidibacter</taxon>
    </lineage>
</organism>
<dbReference type="InterPro" id="IPR019984">
    <property type="entry name" value="Ribosomal_uS17_bact/chlr"/>
</dbReference>
<evidence type="ECO:0000313" key="9">
    <source>
        <dbReference type="Proteomes" id="UP000663929"/>
    </source>
</evidence>
<dbReference type="Gene3D" id="2.40.50.140">
    <property type="entry name" value="Nucleic acid-binding proteins"/>
    <property type="match status" value="1"/>
</dbReference>
<reference evidence="8" key="1">
    <citation type="submission" date="2021-03" db="EMBL/GenBank/DDBJ databases">
        <title>Acanthopleuribacteraceae sp. M133.</title>
        <authorList>
            <person name="Wang G."/>
        </authorList>
    </citation>
    <scope>NUCLEOTIDE SEQUENCE</scope>
    <source>
        <strain evidence="8">M133</strain>
    </source>
</reference>
<dbReference type="SUPFAM" id="SSF50249">
    <property type="entry name" value="Nucleic acid-binding proteins"/>
    <property type="match status" value="1"/>
</dbReference>
<accession>A0A8A4TGE5</accession>
<dbReference type="GO" id="GO:0006412">
    <property type="term" value="P:translation"/>
    <property type="evidence" value="ECO:0007669"/>
    <property type="project" value="UniProtKB-UniRule"/>
</dbReference>
<comment type="subunit">
    <text evidence="6">Part of the 30S ribosomal subunit.</text>
</comment>
<evidence type="ECO:0000256" key="5">
    <source>
        <dbReference type="ARBA" id="ARBA00023274"/>
    </source>
</evidence>
<dbReference type="PANTHER" id="PTHR10744:SF1">
    <property type="entry name" value="SMALL RIBOSOMAL SUBUNIT PROTEIN US17M"/>
    <property type="match status" value="1"/>
</dbReference>
<keyword evidence="9" id="KW-1185">Reference proteome</keyword>
<protein>
    <recommendedName>
        <fullName evidence="6">Small ribosomal subunit protein uS17</fullName>
    </recommendedName>
</protein>
<keyword evidence="4 6" id="KW-0689">Ribosomal protein</keyword>
<dbReference type="Proteomes" id="UP000663929">
    <property type="component" value="Chromosome"/>
</dbReference>
<keyword evidence="2 6" id="KW-0699">rRNA-binding</keyword>
<evidence type="ECO:0000256" key="1">
    <source>
        <dbReference type="ARBA" id="ARBA00010254"/>
    </source>
</evidence>
<name>A0A8A4TGE5_SULCO</name>
<dbReference type="PROSITE" id="PS00056">
    <property type="entry name" value="RIBOSOMAL_S17"/>
    <property type="match status" value="1"/>
</dbReference>
<comment type="similarity">
    <text evidence="1 6 7">Belongs to the universal ribosomal protein uS17 family.</text>
</comment>
<dbReference type="GO" id="GO:0022627">
    <property type="term" value="C:cytosolic small ribosomal subunit"/>
    <property type="evidence" value="ECO:0007669"/>
    <property type="project" value="UniProtKB-UniRule"/>
</dbReference>
<dbReference type="GO" id="GO:0003735">
    <property type="term" value="F:structural constituent of ribosome"/>
    <property type="evidence" value="ECO:0007669"/>
    <property type="project" value="UniProtKB-UniRule"/>
</dbReference>
<dbReference type="KEGG" id="scor:J3U87_19925"/>
<dbReference type="CDD" id="cd00364">
    <property type="entry name" value="Ribosomal_uS17"/>
    <property type="match status" value="1"/>
</dbReference>
<evidence type="ECO:0000256" key="6">
    <source>
        <dbReference type="HAMAP-Rule" id="MF_01345"/>
    </source>
</evidence>
<dbReference type="PRINTS" id="PR00973">
    <property type="entry name" value="RIBOSOMALS17"/>
</dbReference>
<dbReference type="AlphaFoldDB" id="A0A8A4TGE5"/>
<dbReference type="NCBIfam" id="NF004123">
    <property type="entry name" value="PRK05610.1"/>
    <property type="match status" value="1"/>
</dbReference>
<proteinExistence type="inferred from homology"/>
<gene>
    <name evidence="6 8" type="primary">rpsQ</name>
    <name evidence="8" type="ORF">J3U87_19925</name>
</gene>
<dbReference type="NCBIfam" id="TIGR03635">
    <property type="entry name" value="uS17_bact"/>
    <property type="match status" value="1"/>
</dbReference>
<dbReference type="PANTHER" id="PTHR10744">
    <property type="entry name" value="40S RIBOSOMAL PROTEIN S11 FAMILY MEMBER"/>
    <property type="match status" value="1"/>
</dbReference>
<dbReference type="HAMAP" id="MF_01345_B">
    <property type="entry name" value="Ribosomal_uS17_B"/>
    <property type="match status" value="1"/>
</dbReference>
<sequence>MENNRGQRVKKVGIVVSDKMDKTIVVRVEQKYTHPLYKRTVKKSKKFKAHDEAGTAKTGDRVEIIESRPLSKSKTWRLVRVLDK</sequence>